<reference evidence="2 3" key="1">
    <citation type="submission" date="2023-06" db="EMBL/GenBank/DDBJ databases">
        <title>Influencing factors and mechanism of Cr(VI) reduction by facultative anaerobic Exiguobacterium sp. PY14.</title>
        <authorList>
            <person name="Zou L."/>
        </authorList>
    </citation>
    <scope>NUCLEOTIDE SEQUENCE [LARGE SCALE GENOMIC DNA]</scope>
    <source>
        <strain evidence="2 3">PY14</strain>
    </source>
</reference>
<dbReference type="RefSeq" id="WP_214719933.1">
    <property type="nucleotide sequence ID" value="NZ_CP183077.1"/>
</dbReference>
<feature type="transmembrane region" description="Helical" evidence="1">
    <location>
        <begin position="56"/>
        <end position="78"/>
    </location>
</feature>
<sequence>MIGYLILIAFWVLATLTVFALSIPYIRKRETKGTISLFVALLSLGVYTIFDEGLERAWWVWVLLSLGLIGGAALSSFIEQRGFAHEVPREEPQRMVK</sequence>
<dbReference type="Proteomes" id="UP001230807">
    <property type="component" value="Unassembled WGS sequence"/>
</dbReference>
<protein>
    <submittedName>
        <fullName evidence="2">Uncharacterized protein</fullName>
    </submittedName>
</protein>
<keyword evidence="1" id="KW-0472">Membrane</keyword>
<feature type="transmembrane region" description="Helical" evidence="1">
    <location>
        <begin position="33"/>
        <end position="50"/>
    </location>
</feature>
<evidence type="ECO:0000313" key="2">
    <source>
        <dbReference type="EMBL" id="MDL5375607.1"/>
    </source>
</evidence>
<organism evidence="2 3">
    <name type="scientific">Exiguobacterium mexicanum</name>
    <dbReference type="NCBI Taxonomy" id="340146"/>
    <lineage>
        <taxon>Bacteria</taxon>
        <taxon>Bacillati</taxon>
        <taxon>Bacillota</taxon>
        <taxon>Bacilli</taxon>
        <taxon>Bacillales</taxon>
        <taxon>Bacillales Family XII. Incertae Sedis</taxon>
        <taxon>Exiguobacterium</taxon>
    </lineage>
</organism>
<accession>A0ABT7MJK9</accession>
<keyword evidence="1" id="KW-0812">Transmembrane</keyword>
<gene>
    <name evidence="2" type="ORF">QR695_01160</name>
</gene>
<comment type="caution">
    <text evidence="2">The sequence shown here is derived from an EMBL/GenBank/DDBJ whole genome shotgun (WGS) entry which is preliminary data.</text>
</comment>
<evidence type="ECO:0000256" key="1">
    <source>
        <dbReference type="SAM" id="Phobius"/>
    </source>
</evidence>
<name>A0ABT7MJK9_9BACL</name>
<proteinExistence type="predicted"/>
<keyword evidence="1" id="KW-1133">Transmembrane helix</keyword>
<feature type="transmembrane region" description="Helical" evidence="1">
    <location>
        <begin position="6"/>
        <end position="26"/>
    </location>
</feature>
<evidence type="ECO:0000313" key="3">
    <source>
        <dbReference type="Proteomes" id="UP001230807"/>
    </source>
</evidence>
<keyword evidence="3" id="KW-1185">Reference proteome</keyword>
<dbReference type="EMBL" id="JASWER010000001">
    <property type="protein sequence ID" value="MDL5375607.1"/>
    <property type="molecule type" value="Genomic_DNA"/>
</dbReference>